<feature type="region of interest" description="Disordered" evidence="1">
    <location>
        <begin position="1"/>
        <end position="37"/>
    </location>
</feature>
<protein>
    <submittedName>
        <fullName evidence="2">Uncharacterized protein</fullName>
    </submittedName>
</protein>
<dbReference type="Proteomes" id="UP000467841">
    <property type="component" value="Unassembled WGS sequence"/>
</dbReference>
<gene>
    <name evidence="2" type="ORF">MERR_LOCUS6974</name>
</gene>
<dbReference type="AlphaFoldDB" id="A0A6D2HU11"/>
<comment type="caution">
    <text evidence="2">The sequence shown here is derived from an EMBL/GenBank/DDBJ whole genome shotgun (WGS) entry which is preliminary data.</text>
</comment>
<evidence type="ECO:0000313" key="2">
    <source>
        <dbReference type="EMBL" id="CAA7019739.1"/>
    </source>
</evidence>
<evidence type="ECO:0000256" key="1">
    <source>
        <dbReference type="SAM" id="MobiDB-lite"/>
    </source>
</evidence>
<proteinExistence type="predicted"/>
<evidence type="ECO:0000313" key="3">
    <source>
        <dbReference type="Proteomes" id="UP000467841"/>
    </source>
</evidence>
<keyword evidence="3" id="KW-1185">Reference proteome</keyword>
<dbReference type="EMBL" id="CACVBM020000477">
    <property type="protein sequence ID" value="CAA7019739.1"/>
    <property type="molecule type" value="Genomic_DNA"/>
</dbReference>
<name>A0A6D2HU11_9BRAS</name>
<reference evidence="2" key="1">
    <citation type="submission" date="2020-01" db="EMBL/GenBank/DDBJ databases">
        <authorList>
            <person name="Mishra B."/>
        </authorList>
    </citation>
    <scope>NUCLEOTIDE SEQUENCE [LARGE SCALE GENOMIC DNA]</scope>
</reference>
<organism evidence="2 3">
    <name type="scientific">Microthlaspi erraticum</name>
    <dbReference type="NCBI Taxonomy" id="1685480"/>
    <lineage>
        <taxon>Eukaryota</taxon>
        <taxon>Viridiplantae</taxon>
        <taxon>Streptophyta</taxon>
        <taxon>Embryophyta</taxon>
        <taxon>Tracheophyta</taxon>
        <taxon>Spermatophyta</taxon>
        <taxon>Magnoliopsida</taxon>
        <taxon>eudicotyledons</taxon>
        <taxon>Gunneridae</taxon>
        <taxon>Pentapetalae</taxon>
        <taxon>rosids</taxon>
        <taxon>malvids</taxon>
        <taxon>Brassicales</taxon>
        <taxon>Brassicaceae</taxon>
        <taxon>Coluteocarpeae</taxon>
        <taxon>Microthlaspi</taxon>
    </lineage>
</organism>
<sequence>MLGLGSADGARVLKETDATMVDIPERGPPPGKPPDVTSSWASMVTGRWGSTEPGELGHGEVCCGEAASGISHWDRWRAGDYDWSGGVRGNEWAVEPVYYHEGLGSEFSDCRVDEEIA</sequence>
<accession>A0A6D2HU11</accession>